<dbReference type="CAZy" id="GT4">
    <property type="family name" value="Glycosyltransferase Family 4"/>
</dbReference>
<reference evidence="1 2" key="1">
    <citation type="submission" date="2008-06" db="EMBL/GenBank/DDBJ databases">
        <title>Complete sequence of Chloroherpeton thalassium ATCC 35110.</title>
        <authorList>
            <consortium name="US DOE Joint Genome Institute"/>
            <person name="Lucas S."/>
            <person name="Copeland A."/>
            <person name="Lapidus A."/>
            <person name="Glavina del Rio T."/>
            <person name="Dalin E."/>
            <person name="Tice H."/>
            <person name="Bruce D."/>
            <person name="Goodwin L."/>
            <person name="Pitluck S."/>
            <person name="Schmutz J."/>
            <person name="Larimer F."/>
            <person name="Land M."/>
            <person name="Hauser L."/>
            <person name="Kyrpides N."/>
            <person name="Mikhailova N."/>
            <person name="Liu Z."/>
            <person name="Li T."/>
            <person name="Zhao F."/>
            <person name="Overmann J."/>
            <person name="Bryant D.A."/>
            <person name="Richardson P."/>
        </authorList>
    </citation>
    <scope>NUCLEOTIDE SEQUENCE [LARGE SCALE GENOMIC DNA]</scope>
    <source>
        <strain evidence="2">ATCC 35110 / GB-78</strain>
    </source>
</reference>
<dbReference type="SUPFAM" id="SSF53756">
    <property type="entry name" value="UDP-Glycosyltransferase/glycogen phosphorylase"/>
    <property type="match status" value="1"/>
</dbReference>
<accession>B3QZ90</accession>
<dbReference type="HOGENOM" id="CLU_032377_0_0_10"/>
<dbReference type="Proteomes" id="UP000001208">
    <property type="component" value="Chromosome"/>
</dbReference>
<dbReference type="KEGG" id="cts:Ctha_1320"/>
<dbReference type="eggNOG" id="COG0438">
    <property type="taxonomic scope" value="Bacteria"/>
</dbReference>
<dbReference type="Gene3D" id="3.40.50.2000">
    <property type="entry name" value="Glycogen Phosphorylase B"/>
    <property type="match status" value="2"/>
</dbReference>
<dbReference type="AlphaFoldDB" id="B3QZ90"/>
<dbReference type="STRING" id="517418.Ctha_1320"/>
<proteinExistence type="predicted"/>
<name>B3QZ90_CHLT3</name>
<sequence>MKNLLIIAYYFPPSGGPGVQRVLKFVKYLREFQVRPVVLTVANGDFPARDESLLHEIPTDVKVYRTFIPEPYTLYRKFTGKPEGTPVDVNTIPKPGEKASLTEQVSEFVRSNFFIPDARIGWHPYAVKKGLEIIESEKIDCIYSSSPPYTCSVIARTLKKKTGLPWIAGFRDPWSGFLSTPVRHGLAKKIDLSLEHDVFQDCDRMEVAWQGIIKNFAAKYPDVNTEKCLHIENGFDEEDIPNLPPPKNQKFTVCYTGSMYGKRSPKQFLDAVKTLVTQGKVDVQKIKLKFIGRFGASILPFFEDETLQSAIEVKSYMPHSESVLELLRSDALLLVVDDAAGSEEIVPGKVFEYIGTSRPTITLALDGAISRLIRETNAGQVANFNKQPEIEAIFLDYYQRFLEQQPLWQGNPNLIKKYTRRESSRKLAELVHLLSE</sequence>
<dbReference type="OrthoDB" id="9811902at2"/>
<dbReference type="EMBL" id="CP001100">
    <property type="protein sequence ID" value="ACF13783.1"/>
    <property type="molecule type" value="Genomic_DNA"/>
</dbReference>
<keyword evidence="2" id="KW-1185">Reference proteome</keyword>
<evidence type="ECO:0000313" key="2">
    <source>
        <dbReference type="Proteomes" id="UP000001208"/>
    </source>
</evidence>
<protein>
    <submittedName>
        <fullName evidence="1">Glycosyl transferase, group 1</fullName>
    </submittedName>
</protein>
<keyword evidence="1" id="KW-0808">Transferase</keyword>
<dbReference type="GO" id="GO:0016740">
    <property type="term" value="F:transferase activity"/>
    <property type="evidence" value="ECO:0007669"/>
    <property type="project" value="UniProtKB-KW"/>
</dbReference>
<evidence type="ECO:0000313" key="1">
    <source>
        <dbReference type="EMBL" id="ACF13783.1"/>
    </source>
</evidence>
<gene>
    <name evidence="1" type="ordered locus">Ctha_1320</name>
</gene>
<organism evidence="1 2">
    <name type="scientific">Chloroherpeton thalassium (strain ATCC 35110 / GB-78)</name>
    <dbReference type="NCBI Taxonomy" id="517418"/>
    <lineage>
        <taxon>Bacteria</taxon>
        <taxon>Pseudomonadati</taxon>
        <taxon>Chlorobiota</taxon>
        <taxon>Chlorobiia</taxon>
        <taxon>Chlorobiales</taxon>
        <taxon>Chloroherpetonaceae</taxon>
        <taxon>Chloroherpeton</taxon>
    </lineage>
</organism>